<keyword evidence="8" id="KW-1185">Reference proteome</keyword>
<dbReference type="RefSeq" id="WP_076555540.1">
    <property type="nucleotide sequence ID" value="NZ_FTNU01000011.1"/>
</dbReference>
<dbReference type="PANTHER" id="PTHR10458">
    <property type="entry name" value="PEPTIDE DEFORMYLASE"/>
    <property type="match status" value="1"/>
</dbReference>
<evidence type="ECO:0000256" key="4">
    <source>
        <dbReference type="ARBA" id="ARBA00022917"/>
    </source>
</evidence>
<keyword evidence="5 6" id="KW-0408">Iron</keyword>
<dbReference type="GO" id="GO:0006412">
    <property type="term" value="P:translation"/>
    <property type="evidence" value="ECO:0007669"/>
    <property type="project" value="UniProtKB-UniRule"/>
</dbReference>
<feature type="binding site" evidence="6">
    <location>
        <position position="136"/>
    </location>
    <ligand>
        <name>Fe cation</name>
        <dbReference type="ChEBI" id="CHEBI:24875"/>
    </ligand>
</feature>
<keyword evidence="4 6" id="KW-0648">Protein biosynthesis</keyword>
<evidence type="ECO:0000313" key="7">
    <source>
        <dbReference type="EMBL" id="SIR96868.1"/>
    </source>
</evidence>
<dbReference type="AlphaFoldDB" id="A0A1N7F925"/>
<feature type="binding site" evidence="6">
    <location>
        <position position="94"/>
    </location>
    <ligand>
        <name>Fe cation</name>
        <dbReference type="ChEBI" id="CHEBI:24875"/>
    </ligand>
</feature>
<dbReference type="FunFam" id="3.90.45.10:FF:000001">
    <property type="entry name" value="Peptide deformylase"/>
    <property type="match status" value="1"/>
</dbReference>
<dbReference type="PANTHER" id="PTHR10458:SF21">
    <property type="entry name" value="PEPTIDE DEFORMYLASE"/>
    <property type="match status" value="1"/>
</dbReference>
<dbReference type="InterPro" id="IPR036821">
    <property type="entry name" value="Peptide_deformylase_sf"/>
</dbReference>
<sequence length="172" mass="19188">MARLPILTYPDPRLRTIAKPVADIDESITALVADMFETMYDARGIGLAATQVDRHVQVIVMDLSADADNPAPQVFINPTVTPLTDELAPYQEGCLSIPEVYDTIERPSRVRIEAMDDKGQKIDVEADGLLAVCIQHEMDHLNGKLFVDYLSTLKQARARDKVKKVLKARDKK</sequence>
<protein>
    <recommendedName>
        <fullName evidence="6">Peptide deformylase</fullName>
        <shortName evidence="6">PDF</shortName>
        <ecNumber evidence="6">3.5.1.88</ecNumber>
    </recommendedName>
    <alternativeName>
        <fullName evidence="6">Polypeptide deformylase</fullName>
    </alternativeName>
</protein>
<evidence type="ECO:0000256" key="5">
    <source>
        <dbReference type="ARBA" id="ARBA00023004"/>
    </source>
</evidence>
<keyword evidence="2 6" id="KW-0479">Metal-binding</keyword>
<evidence type="ECO:0000256" key="2">
    <source>
        <dbReference type="ARBA" id="ARBA00022723"/>
    </source>
</evidence>
<keyword evidence="3 6" id="KW-0378">Hydrolase</keyword>
<evidence type="ECO:0000313" key="8">
    <source>
        <dbReference type="Proteomes" id="UP000187495"/>
    </source>
</evidence>
<dbReference type="InterPro" id="IPR023635">
    <property type="entry name" value="Peptide_deformylase"/>
</dbReference>
<feature type="active site" evidence="6">
    <location>
        <position position="137"/>
    </location>
</feature>
<reference evidence="8" key="1">
    <citation type="submission" date="2017-01" db="EMBL/GenBank/DDBJ databases">
        <authorList>
            <person name="Varghese N."/>
            <person name="Submissions S."/>
        </authorList>
    </citation>
    <scope>NUCLEOTIDE SEQUENCE [LARGE SCALE GENOMIC DNA]</scope>
    <source>
        <strain evidence="8">DSM 21768</strain>
    </source>
</reference>
<comment type="similarity">
    <text evidence="1 6">Belongs to the polypeptide deformylase family.</text>
</comment>
<dbReference type="EMBL" id="FTNU01000011">
    <property type="protein sequence ID" value="SIR96868.1"/>
    <property type="molecule type" value="Genomic_DNA"/>
</dbReference>
<feature type="binding site" evidence="6">
    <location>
        <position position="140"/>
    </location>
    <ligand>
        <name>Fe cation</name>
        <dbReference type="ChEBI" id="CHEBI:24875"/>
    </ligand>
</feature>
<dbReference type="SUPFAM" id="SSF56420">
    <property type="entry name" value="Peptide deformylase"/>
    <property type="match status" value="1"/>
</dbReference>
<dbReference type="EC" id="3.5.1.88" evidence="6"/>
<dbReference type="GO" id="GO:0046872">
    <property type="term" value="F:metal ion binding"/>
    <property type="evidence" value="ECO:0007669"/>
    <property type="project" value="UniProtKB-KW"/>
</dbReference>
<proteinExistence type="inferred from homology"/>
<comment type="cofactor">
    <cofactor evidence="6">
        <name>Fe(2+)</name>
        <dbReference type="ChEBI" id="CHEBI:29033"/>
    </cofactor>
    <text evidence="6">Binds 1 Fe(2+) ion.</text>
</comment>
<evidence type="ECO:0000256" key="1">
    <source>
        <dbReference type="ARBA" id="ARBA00010759"/>
    </source>
</evidence>
<dbReference type="PRINTS" id="PR01576">
    <property type="entry name" value="PDEFORMYLASE"/>
</dbReference>
<dbReference type="CDD" id="cd00487">
    <property type="entry name" value="Pep_deformylase"/>
    <property type="match status" value="1"/>
</dbReference>
<dbReference type="HAMAP" id="MF_00163">
    <property type="entry name" value="Pep_deformylase"/>
    <property type="match status" value="1"/>
</dbReference>
<dbReference type="Gene3D" id="3.90.45.10">
    <property type="entry name" value="Peptide deformylase"/>
    <property type="match status" value="1"/>
</dbReference>
<evidence type="ECO:0000256" key="6">
    <source>
        <dbReference type="HAMAP-Rule" id="MF_00163"/>
    </source>
</evidence>
<comment type="function">
    <text evidence="6">Removes the formyl group from the N-terminal Met of newly synthesized proteins. Requires at least a dipeptide for an efficient rate of reaction. N-terminal L-methionine is a prerequisite for activity but the enzyme has broad specificity at other positions.</text>
</comment>
<gene>
    <name evidence="6" type="primary">def</name>
    <name evidence="7" type="ORF">SAMN02745664_1118</name>
</gene>
<dbReference type="GO" id="GO:0042586">
    <property type="term" value="F:peptide deformylase activity"/>
    <property type="evidence" value="ECO:0007669"/>
    <property type="project" value="UniProtKB-UniRule"/>
</dbReference>
<dbReference type="NCBIfam" id="NF001159">
    <property type="entry name" value="PRK00150.1-3"/>
    <property type="match status" value="1"/>
</dbReference>
<organism evidence="7 8">
    <name type="scientific">Moraxella cuniculi DSM 21768</name>
    <dbReference type="NCBI Taxonomy" id="1122245"/>
    <lineage>
        <taxon>Bacteria</taxon>
        <taxon>Pseudomonadati</taxon>
        <taxon>Pseudomonadota</taxon>
        <taxon>Gammaproteobacteria</taxon>
        <taxon>Moraxellales</taxon>
        <taxon>Moraxellaceae</taxon>
        <taxon>Moraxella</taxon>
    </lineage>
</organism>
<dbReference type="Pfam" id="PF01327">
    <property type="entry name" value="Pep_deformylase"/>
    <property type="match status" value="1"/>
</dbReference>
<dbReference type="NCBIfam" id="TIGR00079">
    <property type="entry name" value="pept_deformyl"/>
    <property type="match status" value="1"/>
</dbReference>
<comment type="catalytic activity">
    <reaction evidence="6">
        <text>N-terminal N-formyl-L-methionyl-[peptide] + H2O = N-terminal L-methionyl-[peptide] + formate</text>
        <dbReference type="Rhea" id="RHEA:24420"/>
        <dbReference type="Rhea" id="RHEA-COMP:10639"/>
        <dbReference type="Rhea" id="RHEA-COMP:10640"/>
        <dbReference type="ChEBI" id="CHEBI:15377"/>
        <dbReference type="ChEBI" id="CHEBI:15740"/>
        <dbReference type="ChEBI" id="CHEBI:49298"/>
        <dbReference type="ChEBI" id="CHEBI:64731"/>
        <dbReference type="EC" id="3.5.1.88"/>
    </reaction>
</comment>
<evidence type="ECO:0000256" key="3">
    <source>
        <dbReference type="ARBA" id="ARBA00022801"/>
    </source>
</evidence>
<name>A0A1N7F925_9GAMM</name>
<dbReference type="PIRSF" id="PIRSF004749">
    <property type="entry name" value="Pep_def"/>
    <property type="match status" value="1"/>
</dbReference>
<dbReference type="STRING" id="34061.B0189_09520"/>
<accession>A0A1N7F925</accession>
<dbReference type="Proteomes" id="UP000187495">
    <property type="component" value="Unassembled WGS sequence"/>
</dbReference>